<evidence type="ECO:0000259" key="2">
    <source>
        <dbReference type="PROSITE" id="PS50195"/>
    </source>
</evidence>
<name>A0AAU9IRL8_9CILI</name>
<evidence type="ECO:0000313" key="4">
    <source>
        <dbReference type="Proteomes" id="UP001162131"/>
    </source>
</evidence>
<evidence type="ECO:0000256" key="1">
    <source>
        <dbReference type="SAM" id="Coils"/>
    </source>
</evidence>
<dbReference type="Pfam" id="PF00787">
    <property type="entry name" value="PX"/>
    <property type="match status" value="1"/>
</dbReference>
<keyword evidence="1" id="KW-0175">Coiled coil</keyword>
<dbReference type="Gene3D" id="1.20.1270.60">
    <property type="entry name" value="Arfaptin homology (AH) domain/BAR domain"/>
    <property type="match status" value="1"/>
</dbReference>
<dbReference type="InterPro" id="IPR036871">
    <property type="entry name" value="PX_dom_sf"/>
</dbReference>
<evidence type="ECO:0000313" key="3">
    <source>
        <dbReference type="EMBL" id="CAG9315762.1"/>
    </source>
</evidence>
<dbReference type="Proteomes" id="UP001162131">
    <property type="component" value="Unassembled WGS sequence"/>
</dbReference>
<dbReference type="PANTHER" id="PTHR10555">
    <property type="entry name" value="SORTING NEXIN"/>
    <property type="match status" value="1"/>
</dbReference>
<dbReference type="GO" id="GO:0035091">
    <property type="term" value="F:phosphatidylinositol binding"/>
    <property type="evidence" value="ECO:0007669"/>
    <property type="project" value="InterPro"/>
</dbReference>
<sequence length="395" mass="46428">MENPFYSSSLKENNYITSKADYTNGNFERRTPPSDDNVSISIFNPTIKEGFRKYVIYTISGLDLQGTFEAYRRYKDFIRLRTLLVQHWPGCFIPHIPPKKMLGNLQSNFIEQRRKLLELFLNKIVSISYLYHSQEFHMFIRGPNEYHKTTSEFRRISLIQLSQTYLSVFADSPRVTPEEIATIDESYNYFKKALYEMELVFAACLRSLETFAEYEEHLTPLMNGLKDVNSLYVLLGCKEFRVLTREIYTNPYFMLLDYLKSEIMDLKAIIEAIHKKKAYDRITTKAEERLENERKKLQKIQQGNKSLAMIITNKPKDAVVEKLSSDIAELENELQAIYSITRIISSQLFSHEIPRFKKEKIYRFETVMRTFLSANIQELESLIAQTQKIDNAFNS</sequence>
<dbReference type="SUPFAM" id="SSF64268">
    <property type="entry name" value="PX domain"/>
    <property type="match status" value="1"/>
</dbReference>
<dbReference type="Gene3D" id="3.30.1520.10">
    <property type="entry name" value="Phox-like domain"/>
    <property type="match status" value="1"/>
</dbReference>
<dbReference type="CDD" id="cd06093">
    <property type="entry name" value="PX_domain"/>
    <property type="match status" value="1"/>
</dbReference>
<feature type="domain" description="PX" evidence="2">
    <location>
        <begin position="35"/>
        <end position="147"/>
    </location>
</feature>
<organism evidence="3 4">
    <name type="scientific">Blepharisma stoltei</name>
    <dbReference type="NCBI Taxonomy" id="1481888"/>
    <lineage>
        <taxon>Eukaryota</taxon>
        <taxon>Sar</taxon>
        <taxon>Alveolata</taxon>
        <taxon>Ciliophora</taxon>
        <taxon>Postciliodesmatophora</taxon>
        <taxon>Heterotrichea</taxon>
        <taxon>Heterotrichida</taxon>
        <taxon>Blepharismidae</taxon>
        <taxon>Blepharisma</taxon>
    </lineage>
</organism>
<dbReference type="EMBL" id="CAJZBQ010000014">
    <property type="protein sequence ID" value="CAG9315762.1"/>
    <property type="molecule type" value="Genomic_DNA"/>
</dbReference>
<protein>
    <recommendedName>
        <fullName evidence="2">PX domain-containing protein</fullName>
    </recommendedName>
</protein>
<dbReference type="PROSITE" id="PS50195">
    <property type="entry name" value="PX"/>
    <property type="match status" value="1"/>
</dbReference>
<gene>
    <name evidence="3" type="ORF">BSTOLATCC_MIC14512</name>
</gene>
<proteinExistence type="predicted"/>
<dbReference type="GO" id="GO:0005768">
    <property type="term" value="C:endosome"/>
    <property type="evidence" value="ECO:0007669"/>
    <property type="project" value="TreeGrafter"/>
</dbReference>
<dbReference type="PANTHER" id="PTHR10555:SF170">
    <property type="entry name" value="FI18122P1"/>
    <property type="match status" value="1"/>
</dbReference>
<keyword evidence="4" id="KW-1185">Reference proteome</keyword>
<reference evidence="3" key="1">
    <citation type="submission" date="2021-09" db="EMBL/GenBank/DDBJ databases">
        <authorList>
            <consortium name="AG Swart"/>
            <person name="Singh M."/>
            <person name="Singh A."/>
            <person name="Seah K."/>
            <person name="Emmerich C."/>
        </authorList>
    </citation>
    <scope>NUCLEOTIDE SEQUENCE</scope>
    <source>
        <strain evidence="3">ATCC30299</strain>
    </source>
</reference>
<accession>A0AAU9IRL8</accession>
<dbReference type="InterPro" id="IPR027267">
    <property type="entry name" value="AH/BAR_dom_sf"/>
</dbReference>
<feature type="coiled-coil region" evidence="1">
    <location>
        <begin position="283"/>
        <end position="340"/>
    </location>
</feature>
<comment type="caution">
    <text evidence="3">The sequence shown here is derived from an EMBL/GenBank/DDBJ whole genome shotgun (WGS) entry which is preliminary data.</text>
</comment>
<dbReference type="SMART" id="SM00312">
    <property type="entry name" value="PX"/>
    <property type="match status" value="1"/>
</dbReference>
<dbReference type="InterPro" id="IPR001683">
    <property type="entry name" value="PX_dom"/>
</dbReference>
<dbReference type="AlphaFoldDB" id="A0AAU9IRL8"/>